<evidence type="ECO:0000313" key="2">
    <source>
        <dbReference type="Proteomes" id="UP000563898"/>
    </source>
</evidence>
<name>A0A846WLW5_9ACTN</name>
<accession>A0A846WLW5</accession>
<dbReference type="AlphaFoldDB" id="A0A846WLW5"/>
<sequence length="61" mass="6770">MSSSHVKSQRKCPSCGANLHVRKDVTETTGGNRRVDTMLVCRDEACSEPARHLHTEHLQPA</sequence>
<dbReference type="EMBL" id="JAAXPC010000007">
    <property type="protein sequence ID" value="NKY02588.1"/>
    <property type="molecule type" value="Genomic_DNA"/>
</dbReference>
<dbReference type="RefSeq" id="WP_035734553.1">
    <property type="nucleotide sequence ID" value="NZ_CP072203.1"/>
</dbReference>
<protein>
    <submittedName>
        <fullName evidence="1">Uncharacterized protein</fullName>
    </submittedName>
</protein>
<dbReference type="Proteomes" id="UP000563898">
    <property type="component" value="Unassembled WGS sequence"/>
</dbReference>
<gene>
    <name evidence="1" type="ORF">HGA05_13495</name>
</gene>
<evidence type="ECO:0000313" key="1">
    <source>
        <dbReference type="EMBL" id="NKY02588.1"/>
    </source>
</evidence>
<proteinExistence type="predicted"/>
<reference evidence="1 2" key="1">
    <citation type="submission" date="2020-04" db="EMBL/GenBank/DDBJ databases">
        <title>MicrobeNet Type strains.</title>
        <authorList>
            <person name="Nicholson A.C."/>
        </authorList>
    </citation>
    <scope>NUCLEOTIDE SEQUENCE [LARGE SCALE GENOMIC DNA]</scope>
    <source>
        <strain evidence="1 2">ATCC BAA-14</strain>
    </source>
</reference>
<comment type="caution">
    <text evidence="1">The sequence shown here is derived from an EMBL/GenBank/DDBJ whole genome shotgun (WGS) entry which is preliminary data.</text>
</comment>
<organism evidence="1 2">
    <name type="scientific">Gordonia polyisoprenivorans</name>
    <dbReference type="NCBI Taxonomy" id="84595"/>
    <lineage>
        <taxon>Bacteria</taxon>
        <taxon>Bacillati</taxon>
        <taxon>Actinomycetota</taxon>
        <taxon>Actinomycetes</taxon>
        <taxon>Mycobacteriales</taxon>
        <taxon>Gordoniaceae</taxon>
        <taxon>Gordonia</taxon>
    </lineage>
</organism>
<dbReference type="GeneID" id="90162267"/>